<dbReference type="Pfam" id="PF00588">
    <property type="entry name" value="SpoU_methylase"/>
    <property type="match status" value="1"/>
</dbReference>
<evidence type="ECO:0000259" key="9">
    <source>
        <dbReference type="Pfam" id="PF00588"/>
    </source>
</evidence>
<dbReference type="SUPFAM" id="SSF75217">
    <property type="entry name" value="alpha/beta knot"/>
    <property type="match status" value="1"/>
</dbReference>
<feature type="domain" description="tRNA/rRNA methyltransferase SpoU type" evidence="9">
    <location>
        <begin position="20"/>
        <end position="159"/>
    </location>
</feature>
<dbReference type="EMBL" id="WJPP01000002">
    <property type="protein sequence ID" value="MRH77821.1"/>
    <property type="molecule type" value="Genomic_DNA"/>
</dbReference>
<accession>A0A6N7QN42</accession>
<keyword evidence="6 7" id="KW-0694">RNA-binding</keyword>
<dbReference type="HAMAP" id="MF_02060">
    <property type="entry name" value="tRNA_methyltr_TrmH"/>
    <property type="match status" value="1"/>
</dbReference>
<gene>
    <name evidence="7 11" type="primary">trmH</name>
    <name evidence="11" type="ORF">GH984_03805</name>
</gene>
<feature type="domain" description="RNA methyltransferase SpoU/TrmH type C-terminal" evidence="10">
    <location>
        <begin position="163"/>
        <end position="212"/>
    </location>
</feature>
<dbReference type="InterPro" id="IPR033671">
    <property type="entry name" value="TrmH"/>
</dbReference>
<protein>
    <recommendedName>
        <fullName evidence="7">tRNA (guanosine(18)-2'-O)-methyltransferase</fullName>
        <ecNumber evidence="7">2.1.1.34</ecNumber>
    </recommendedName>
    <alternativeName>
        <fullName evidence="7">tRNA [Gm18] methyltransferase</fullName>
    </alternativeName>
</protein>
<dbReference type="InterPro" id="IPR001537">
    <property type="entry name" value="SpoU_MeTrfase"/>
</dbReference>
<comment type="function">
    <text evidence="7">Catalyzes the 2'-O methylation of guanosine at position 18 in tRNA.</text>
</comment>
<evidence type="ECO:0000259" key="10">
    <source>
        <dbReference type="Pfam" id="PF12105"/>
    </source>
</evidence>
<feature type="binding site" evidence="7">
    <location>
        <position position="148"/>
    </location>
    <ligand>
        <name>S-adenosyl-L-methionine</name>
        <dbReference type="ChEBI" id="CHEBI:59789"/>
    </ligand>
</feature>
<comment type="caution">
    <text evidence="7">Lacks conserved residue(s) required for the propagation of feature annotation.</text>
</comment>
<keyword evidence="5 7" id="KW-0819">tRNA processing</keyword>
<comment type="catalytic activity">
    <reaction evidence="7">
        <text>guanosine(18) in tRNA + S-adenosyl-L-methionine = 2'-O-methylguanosine(18) in tRNA + S-adenosyl-L-homocysteine + H(+)</text>
        <dbReference type="Rhea" id="RHEA:20077"/>
        <dbReference type="Rhea" id="RHEA-COMP:10190"/>
        <dbReference type="Rhea" id="RHEA-COMP:10192"/>
        <dbReference type="ChEBI" id="CHEBI:15378"/>
        <dbReference type="ChEBI" id="CHEBI:57856"/>
        <dbReference type="ChEBI" id="CHEBI:59789"/>
        <dbReference type="ChEBI" id="CHEBI:74269"/>
        <dbReference type="ChEBI" id="CHEBI:74445"/>
        <dbReference type="EC" id="2.1.1.34"/>
    </reaction>
</comment>
<proteinExistence type="inferred from homology"/>
<dbReference type="GO" id="GO:0000049">
    <property type="term" value="F:tRNA binding"/>
    <property type="evidence" value="ECO:0007669"/>
    <property type="project" value="UniProtKB-UniRule"/>
</dbReference>
<evidence type="ECO:0000256" key="3">
    <source>
        <dbReference type="ARBA" id="ARBA00022679"/>
    </source>
</evidence>
<keyword evidence="12" id="KW-1185">Reference proteome</keyword>
<dbReference type="EC" id="2.1.1.34" evidence="7"/>
<evidence type="ECO:0000256" key="4">
    <source>
        <dbReference type="ARBA" id="ARBA00022691"/>
    </source>
</evidence>
<dbReference type="InterPro" id="IPR029028">
    <property type="entry name" value="Alpha/beta_knot_MTases"/>
</dbReference>
<evidence type="ECO:0000256" key="1">
    <source>
        <dbReference type="ARBA" id="ARBA00022555"/>
    </source>
</evidence>
<name>A0A6N7QN42_9GAMM</name>
<dbReference type="Pfam" id="PF12105">
    <property type="entry name" value="SpoU_methylas_C"/>
    <property type="match status" value="1"/>
</dbReference>
<dbReference type="CDD" id="cd18092">
    <property type="entry name" value="SpoU-like_TrmH"/>
    <property type="match status" value="1"/>
</dbReference>
<keyword evidence="2 7" id="KW-0489">Methyltransferase</keyword>
<dbReference type="GO" id="GO:0002938">
    <property type="term" value="P:tRNA guanine ribose methylation"/>
    <property type="evidence" value="ECO:0007669"/>
    <property type="project" value="UniProtKB-UniRule"/>
</dbReference>
<evidence type="ECO:0000256" key="2">
    <source>
        <dbReference type="ARBA" id="ARBA00022603"/>
    </source>
</evidence>
<evidence type="ECO:0000256" key="8">
    <source>
        <dbReference type="SAM" id="MobiDB-lite"/>
    </source>
</evidence>
<feature type="binding site" evidence="7">
    <location>
        <position position="139"/>
    </location>
    <ligand>
        <name>S-adenosyl-L-methionine</name>
        <dbReference type="ChEBI" id="CHEBI:59789"/>
    </ligand>
</feature>
<reference evidence="11 12" key="1">
    <citation type="submission" date="2019-11" db="EMBL/GenBank/DDBJ databases">
        <authorList>
            <person name="Zhang X.Y."/>
        </authorList>
    </citation>
    <scope>NUCLEOTIDE SEQUENCE [LARGE SCALE GENOMIC DNA]</scope>
    <source>
        <strain evidence="11 12">C176</strain>
    </source>
</reference>
<comment type="similarity">
    <text evidence="7">Belongs to the class IV-like SAM-binding methyltransferase superfamily. RNA methyltransferase TrmH family.</text>
</comment>
<feature type="compositionally biased region" description="Polar residues" evidence="8">
    <location>
        <begin position="215"/>
        <end position="228"/>
    </location>
</feature>
<organism evidence="11 12">
    <name type="scientific">Spiribacter salilacus</name>
    <dbReference type="NCBI Taxonomy" id="2664894"/>
    <lineage>
        <taxon>Bacteria</taxon>
        <taxon>Pseudomonadati</taxon>
        <taxon>Pseudomonadota</taxon>
        <taxon>Gammaproteobacteria</taxon>
        <taxon>Chromatiales</taxon>
        <taxon>Ectothiorhodospiraceae</taxon>
        <taxon>Spiribacter</taxon>
    </lineage>
</organism>
<evidence type="ECO:0000313" key="11">
    <source>
        <dbReference type="EMBL" id="MRH77821.1"/>
    </source>
</evidence>
<keyword evidence="3 7" id="KW-0808">Transferase</keyword>
<keyword evidence="4 7" id="KW-0949">S-adenosyl-L-methionine</keyword>
<dbReference type="RefSeq" id="WP_153718887.1">
    <property type="nucleotide sequence ID" value="NZ_WJPP01000002.1"/>
</dbReference>
<evidence type="ECO:0000256" key="7">
    <source>
        <dbReference type="HAMAP-Rule" id="MF_02060"/>
    </source>
</evidence>
<evidence type="ECO:0000313" key="12">
    <source>
        <dbReference type="Proteomes" id="UP000433788"/>
    </source>
</evidence>
<keyword evidence="1 7" id="KW-0820">tRNA-binding</keyword>
<evidence type="ECO:0000256" key="5">
    <source>
        <dbReference type="ARBA" id="ARBA00022694"/>
    </source>
</evidence>
<dbReference type="Gene3D" id="3.40.1280.10">
    <property type="match status" value="1"/>
</dbReference>
<dbReference type="AlphaFoldDB" id="A0A6N7QN42"/>
<dbReference type="PANTHER" id="PTHR43453">
    <property type="entry name" value="RRNA METHYLASE-LIKE"/>
    <property type="match status" value="1"/>
</dbReference>
<comment type="caution">
    <text evidence="11">The sequence shown here is derived from an EMBL/GenBank/DDBJ whole genome shotgun (WGS) entry which is preliminary data.</text>
</comment>
<sequence length="228" mass="24520">MSAQRLARCRAVLNRRQPDLSVILDHVHKPHNLSAIIRTCDAVGAYGVHAVQKGRSVSVHQHYAAGAGEWVDLTAYADIEAAIAAQQAQGVAVYAAHLSSSAVDFRAVDYIRPCSILLGAELWGVSEAAAAAVDQHIIIPMAGFVESLNVSVAAAVILFEAQRQRSAAGLYDAPRISAQDYERILFEWLHPRLAKHLNERGAPYPALDEDGDPIFSSNTPSTSSTGRS</sequence>
<dbReference type="NCBIfam" id="NF008295">
    <property type="entry name" value="PRK11081.1"/>
    <property type="match status" value="1"/>
</dbReference>
<dbReference type="PANTHER" id="PTHR43453:SF1">
    <property type="entry name" value="TRNA_RRNA METHYLTRANSFERASE SPOU TYPE DOMAIN-CONTAINING PROTEIN"/>
    <property type="match status" value="1"/>
</dbReference>
<dbReference type="InterPro" id="IPR029026">
    <property type="entry name" value="tRNA_m1G_MTases_N"/>
</dbReference>
<dbReference type="InterPro" id="IPR022724">
    <property type="entry name" value="rRNA_MeTrfase_SpoU_C"/>
</dbReference>
<feature type="region of interest" description="Disordered" evidence="8">
    <location>
        <begin position="205"/>
        <end position="228"/>
    </location>
</feature>
<dbReference type="GO" id="GO:0141100">
    <property type="term" value="F:tRNA (guanine(18)-2'-O)-methyltransferase activity"/>
    <property type="evidence" value="ECO:0007669"/>
    <property type="project" value="UniProtKB-UniRule"/>
</dbReference>
<dbReference type="Proteomes" id="UP000433788">
    <property type="component" value="Unassembled WGS sequence"/>
</dbReference>
<evidence type="ECO:0000256" key="6">
    <source>
        <dbReference type="ARBA" id="ARBA00022884"/>
    </source>
</evidence>